<accession>A0ACC2WG00</accession>
<gene>
    <name evidence="1" type="ORF">QFC20_002942</name>
</gene>
<name>A0ACC2WG00_9TREE</name>
<dbReference type="Proteomes" id="UP001230649">
    <property type="component" value="Unassembled WGS sequence"/>
</dbReference>
<protein>
    <submittedName>
        <fullName evidence="1">Uncharacterized protein</fullName>
    </submittedName>
</protein>
<evidence type="ECO:0000313" key="2">
    <source>
        <dbReference type="Proteomes" id="UP001230649"/>
    </source>
</evidence>
<dbReference type="EMBL" id="JASBWS010000024">
    <property type="protein sequence ID" value="KAJ9110346.1"/>
    <property type="molecule type" value="Genomic_DNA"/>
</dbReference>
<comment type="caution">
    <text evidence="1">The sequence shown here is derived from an EMBL/GenBank/DDBJ whole genome shotgun (WGS) entry which is preliminary data.</text>
</comment>
<keyword evidence="2" id="KW-1185">Reference proteome</keyword>
<evidence type="ECO:0000313" key="1">
    <source>
        <dbReference type="EMBL" id="KAJ9110346.1"/>
    </source>
</evidence>
<sequence>MPAYDMMRECEDCKDVTQGGQGGTGNTGTPPPAPPPAAPATPPAVPPTAPPANNDNTETKGPYDNKGANPNLSGNTPGPDTPATNPPANGDSDDAPCSDEHGPNGSVGLGSGSAPTMTQPKDNPPAPTSIPPMRTTSPPATTPLTSSTTRPATPAEKTTPSTPPSPAKPLYVKGDVPLWNQRPTRSDMAPLLGVDEHWKELAAVADAIIGVSPGWIPSTVFQAPDEYYDGLVLMAEPTDQHKPSIRVEMLNSTRAHVNLTLFALADPLYINVTFDLQEDASNVAWHQALQAAWSHEDVQARLQKTNPKYAGPFVDNGKSGNKFKTMALLEMLTGSPAQLAEGVGRVNPMAEVSVGINGPDSLWSSWLGYSASGTSMVDSLKTNPTIVFSNDMKLQPITRKVGTDQEFILHNCRKAGADYAGDNYDDKDAVDMAWTLDHLYEVFLWSARLVLPDNNSGSQSALLEVKKDRFQNPEYYQSP</sequence>
<proteinExistence type="predicted"/>
<organism evidence="1 2">
    <name type="scientific">Naganishia adeliensis</name>
    <dbReference type="NCBI Taxonomy" id="92952"/>
    <lineage>
        <taxon>Eukaryota</taxon>
        <taxon>Fungi</taxon>
        <taxon>Dikarya</taxon>
        <taxon>Basidiomycota</taxon>
        <taxon>Agaricomycotina</taxon>
        <taxon>Tremellomycetes</taxon>
        <taxon>Filobasidiales</taxon>
        <taxon>Filobasidiaceae</taxon>
        <taxon>Naganishia</taxon>
    </lineage>
</organism>
<reference evidence="1" key="1">
    <citation type="submission" date="2023-04" db="EMBL/GenBank/DDBJ databases">
        <title>Draft Genome sequencing of Naganishia species isolated from polar environments using Oxford Nanopore Technology.</title>
        <authorList>
            <person name="Leo P."/>
            <person name="Venkateswaran K."/>
        </authorList>
    </citation>
    <scope>NUCLEOTIDE SEQUENCE</scope>
    <source>
        <strain evidence="1">MNA-CCFEE 5262</strain>
    </source>
</reference>